<feature type="coiled-coil region" evidence="1">
    <location>
        <begin position="153"/>
        <end position="191"/>
    </location>
</feature>
<evidence type="ECO:0000256" key="1">
    <source>
        <dbReference type="SAM" id="Coils"/>
    </source>
</evidence>
<accession>A0A2D3NW25</accession>
<reference evidence="3 4" key="1">
    <citation type="submission" date="2017-11" db="EMBL/GenBank/DDBJ databases">
        <title>Genome sequencing of Fusobacterium periodonticum KCOM 1261.</title>
        <authorList>
            <person name="Kook J.-K."/>
            <person name="Park S.-N."/>
            <person name="Lim Y.K."/>
        </authorList>
    </citation>
    <scope>NUCLEOTIDE SEQUENCE [LARGE SCALE GENOMIC DNA]</scope>
    <source>
        <strain evidence="3 4">KCOM 1261</strain>
    </source>
</reference>
<evidence type="ECO:0000313" key="3">
    <source>
        <dbReference type="EMBL" id="ATV59608.1"/>
    </source>
</evidence>
<dbReference type="NCBIfam" id="NF033175">
    <property type="entry name" value="fuso_auto_Nterm"/>
    <property type="match status" value="2"/>
</dbReference>
<sequence length="2251" mass="239962">MANYLPTVEKNLRSAARRYENVKYSLGLAILFLMKGTSAFSDDNKIQEAERKKDVLTNDQTKKSVVKETKAVTQANKKLKASWATMQFGANDMYSNFFVTPKTKVDKASIVKSENTILLASADNTLSLPTFSKISSDIEETYAPTTEEINASKGNLRNSIGNLQEKISRARAENAKEVQGLKLELVQLMEQGDQVVKSPWSSWQAGANYMYNDWNGTYKGRGDKVVDQVLSRDSSGSINRFVAGSSTTTSYGSTDLALVEEPFAKIEITPGINPKIINRQAPSYRPSTPEVSYPTFDPRFIRTPVKPSAPAEITPTTFDPPALNFVGGGFIQNQIIGMTQTNIIVQNYEKYSTEGVFKITAGAAPGWLGTKWEGKLNVETTLDPTKNGSLTTGQTGNGPQFGMNTFINDLRDHNTMFTGEYELTDLGGRSWTKSFISYNPAGVGGDYNGYYTPGNRTSTFAGKLTLHGIPVPVNSNVLVGIEHQLWATSRNHPQSSSTLLNTGEIILASGNNVVGIMIDIERMVDPDRIPHKTINDGKIIINNQNSIGMDFGQYIYGYSGVFKVDVSLGNIIVNGKNNYGARMKNIFVKPQTDPLYPTWSKYYDMVTVTSGTGKKITVNGEENVGMAIGKSLSAAARESAPGANDTNPIANISDLNIEVAGEKNIGFLRLKDYSDNNTNDMILDATTMGTFTFGNGAKDSTLIRTDKHGIQVKKDISITGKDTDGNDYTGSGNTVLHSNGQAQHIYNYNTITVGKGFTKTVGMAATGTGTSTIDNIVNEGTIDLQGKQSIGMYTDKFSQGKNTGSIKLSGVGDTDPSGNIGDAENIGISNKGKFTFLGDLEVNGKKSSGIYNTGTTTIEVGANPTDKTNIKATNGATGLYSKGTGSTITSNAGNKLNITVEAGATKEGLAVYAEDKGQITLHNANINVVGGSAGVAAYDVNTKIDLTGSTLKYDGDGYAAYSDGNGQIILNNADIELRGKATLMNIDWSVPAANRAIKTSATNVTVFSNDVVGININNLGTQNVSNLSAIKNSLGVVLNPGTEGGQTFNKFKELAIDDGVINFDVATDKNEGDSTPGGFFFKKVLGQRLKLNVNENLTARLSSATANEFYNEQVVGLEANSSDKATTNTETQVNIASGKIVDVARTDGTDKGGVGVFVNYGQVNNSGTINVEKDSSANSNAVGIYAVNGSEVTNNGSVNVSGDKSIGLLGMAYRVTPPKVEPPIVDPITGKIIVPSKIVPSKIVVDEFGAGAIGQGMVNIVNKGSVDLDGQGAIGMFAKNNKAGTTFTNAIALNDTTGVITTTGNKAVGMAGEEATLTNRGTINVNGQTGTGMFAKSNSKIENDGTINIASSTSTTETNIGIFTEDQNTVIDNNKDIIGGNNTYGIYGKTINMGANGKIQVGDNSVGLYSNGQYASSTTPNVTLAAGSSITVGNNQSVGVFVTGQNQNISSQADMTIGDNSFGYVVKGTGTKLTTNATNPVTVGNDTTFIYSTDTTGNIENRTKLTSTGSKNYGIYAAGNVTNLADMDFSSGIGNVGMYSIAGGTIVNGSPTVNSIIKVGSSDKPNKLYGIGMVAGYTDDNGNVIQTGTVENYGTIKVEKDNGIGMYATGSGSKAINRGTIELSGKNTTGMHLDNNAVGENYGTIKTVPNPTNDGIVGVSVQNGAVIKNYGNIIIDGANNTGIYLSRGKNEGATPTATNGAVAVRNKVQSDTSKKVAGIEIKAPGNGTATVSRDGKLETPTFVDTTVASPLASRVIVGATELDLTSTKLGDTPSGGMASEIGMYVDTSGINYTNPIQGLQHLTAVKDVNLIFGTEASRYTTSKDIKIGENILKPYNDEISALTASASGKNFYVSSGSLTWIATGTQNPDDTFNAVYLSKIPYTAFAKDKDIYNFMDGLEQRYGVEGVNSREKALFDKLNAIGKGEPVLFAQAVDQMKGHQYANTQQRVQATSDILNKEFNYLRNEWSNLTKDSNKIKTFGARGEYNTKTAGIENYKSNAYGVAYVHEDETVRLGESTGWYTGMVHNKLKFKDFGRSEEEMLQGKLGVFKSVPFDENNSLNWTISGDISVGYNKMHRKYLVVDEIFNAKSRYSTYGVGLKNEISKELRLSEGFSVKPYAALNVEYGRVSKIKEKSGEMKLEVKGNDYLSVRPEIGSELAYKHYFGAGAFKAAVGVAYENELGRVANAHNKARVANTSADWYDLRGEKEDRRGNVKVDLNVGLESERYGVTANVGYDTKGENLRGGVGLRVKF</sequence>
<dbReference type="InterPro" id="IPR036709">
    <property type="entry name" value="Autotransporte_beta_dom_sf"/>
</dbReference>
<keyword evidence="1" id="KW-0175">Coiled coil</keyword>
<protein>
    <submittedName>
        <fullName evidence="3">Autotransporter domain-containing protein</fullName>
    </submittedName>
</protein>
<dbReference type="InterPro" id="IPR005546">
    <property type="entry name" value="Autotransporte_beta"/>
</dbReference>
<name>A0A2D3NW25_9FUSO</name>
<organism evidence="3 4">
    <name type="scientific">Fusobacterium pseudoperiodonticum</name>
    <dbReference type="NCBI Taxonomy" id="2663009"/>
    <lineage>
        <taxon>Bacteria</taxon>
        <taxon>Fusobacteriati</taxon>
        <taxon>Fusobacteriota</taxon>
        <taxon>Fusobacteriia</taxon>
        <taxon>Fusobacteriales</taxon>
        <taxon>Fusobacteriaceae</taxon>
        <taxon>Fusobacterium</taxon>
    </lineage>
</organism>
<dbReference type="PROSITE" id="PS51208">
    <property type="entry name" value="AUTOTRANSPORTER"/>
    <property type="match status" value="1"/>
</dbReference>
<dbReference type="RefSeq" id="WP_100025018.1">
    <property type="nucleotide sequence ID" value="NZ_CP024699.1"/>
</dbReference>
<dbReference type="SMART" id="SM00869">
    <property type="entry name" value="Autotransporter"/>
    <property type="match status" value="1"/>
</dbReference>
<feature type="domain" description="Autotransporter" evidence="2">
    <location>
        <begin position="1958"/>
        <end position="2251"/>
    </location>
</feature>
<dbReference type="Pfam" id="PF03797">
    <property type="entry name" value="Autotransporter"/>
    <property type="match status" value="1"/>
</dbReference>
<evidence type="ECO:0000313" key="4">
    <source>
        <dbReference type="Proteomes" id="UP000230056"/>
    </source>
</evidence>
<proteinExistence type="predicted"/>
<dbReference type="InterPro" id="IPR053787">
    <property type="entry name" value="Autotransptr-assoc_N"/>
</dbReference>
<dbReference type="Proteomes" id="UP000230056">
    <property type="component" value="Chromosome"/>
</dbReference>
<gene>
    <name evidence="3" type="ORF">CTM72_07695</name>
</gene>
<evidence type="ECO:0000259" key="2">
    <source>
        <dbReference type="PROSITE" id="PS51208"/>
    </source>
</evidence>
<dbReference type="EMBL" id="CP024699">
    <property type="protein sequence ID" value="ATV59608.1"/>
    <property type="molecule type" value="Genomic_DNA"/>
</dbReference>
<dbReference type="SUPFAM" id="SSF103515">
    <property type="entry name" value="Autotransporter"/>
    <property type="match status" value="1"/>
</dbReference>
<dbReference type="Gene3D" id="2.40.128.130">
    <property type="entry name" value="Autotransporter beta-domain"/>
    <property type="match status" value="1"/>
</dbReference>